<keyword evidence="2" id="KW-0732">Signal</keyword>
<dbReference type="PROSITE" id="PS51257">
    <property type="entry name" value="PROKAR_LIPOPROTEIN"/>
    <property type="match status" value="1"/>
</dbReference>
<keyword evidence="4" id="KW-1185">Reference proteome</keyword>
<evidence type="ECO:0008006" key="5">
    <source>
        <dbReference type="Google" id="ProtNLM"/>
    </source>
</evidence>
<feature type="region of interest" description="Disordered" evidence="1">
    <location>
        <begin position="24"/>
        <end position="60"/>
    </location>
</feature>
<reference evidence="3" key="1">
    <citation type="submission" date="2023-08" db="EMBL/GenBank/DDBJ databases">
        <title>The draft genome of Tsukamurella strandjordii strain 050030.</title>
        <authorList>
            <person name="Zhao F."/>
            <person name="Feng Y."/>
            <person name="Zong Z."/>
        </authorList>
    </citation>
    <scope>NUCLEOTIDE SEQUENCE</scope>
    <source>
        <strain evidence="3">050030</strain>
    </source>
</reference>
<gene>
    <name evidence="3" type="ORF">Q7X28_12605</name>
</gene>
<dbReference type="AlphaFoldDB" id="A0AA90SLZ7"/>
<dbReference type="Proteomes" id="UP001178281">
    <property type="component" value="Unassembled WGS sequence"/>
</dbReference>
<evidence type="ECO:0000256" key="1">
    <source>
        <dbReference type="SAM" id="MobiDB-lite"/>
    </source>
</evidence>
<name>A0AA90SLZ7_9ACTN</name>
<proteinExistence type="predicted"/>
<evidence type="ECO:0000313" key="4">
    <source>
        <dbReference type="Proteomes" id="UP001178281"/>
    </source>
</evidence>
<organism evidence="3 4">
    <name type="scientific">Tsukamurella strandjordii</name>
    <dbReference type="NCBI Taxonomy" id="147577"/>
    <lineage>
        <taxon>Bacteria</taxon>
        <taxon>Bacillati</taxon>
        <taxon>Actinomycetota</taxon>
        <taxon>Actinomycetes</taxon>
        <taxon>Mycobacteriales</taxon>
        <taxon>Tsukamurellaceae</taxon>
        <taxon>Tsukamurella</taxon>
    </lineage>
</organism>
<evidence type="ECO:0000256" key="2">
    <source>
        <dbReference type="SAM" id="SignalP"/>
    </source>
</evidence>
<feature type="compositionally biased region" description="Low complexity" evidence="1">
    <location>
        <begin position="44"/>
        <end position="60"/>
    </location>
</feature>
<evidence type="ECO:0000313" key="3">
    <source>
        <dbReference type="EMBL" id="MDP0398767.1"/>
    </source>
</evidence>
<sequence>MGARLKVMAVLAAGTAVLAGCSTTVSGDAQPGPNTPRTETVTVRPSTSAPAPSSSRAKAAPIAIPDNGNGFTFMQTKSGKARCRVSTTGAGCQLEFDKPGPKTESGDRANGVNVGRDGTLTYVLGDIGVANPATLEYTTYTARGWTIEASFEGTRFTNNGTGHGMFVSTGGARAF</sequence>
<feature type="chain" id="PRO_5041664008" description="Lipoprotein LpqJ" evidence="2">
    <location>
        <begin position="20"/>
        <end position="175"/>
    </location>
</feature>
<protein>
    <recommendedName>
        <fullName evidence="5">Lipoprotein LpqJ</fullName>
    </recommendedName>
</protein>
<dbReference type="RefSeq" id="WP_305111557.1">
    <property type="nucleotide sequence ID" value="NZ_JAUTIX010000004.1"/>
</dbReference>
<comment type="caution">
    <text evidence="3">The sequence shown here is derived from an EMBL/GenBank/DDBJ whole genome shotgun (WGS) entry which is preliminary data.</text>
</comment>
<feature type="signal peptide" evidence="2">
    <location>
        <begin position="1"/>
        <end position="19"/>
    </location>
</feature>
<accession>A0AA90SLZ7</accession>
<dbReference type="EMBL" id="JAUTIX010000004">
    <property type="protein sequence ID" value="MDP0398767.1"/>
    <property type="molecule type" value="Genomic_DNA"/>
</dbReference>